<dbReference type="PANTHER" id="PTHR11106">
    <property type="entry name" value="GANGLIOSIDE INDUCED DIFFERENTIATION ASSOCIATED PROTEIN 2-RELATED"/>
    <property type="match status" value="1"/>
</dbReference>
<accession>A0AAD8YDC7</accession>
<sequence>MHTHKFWKAMSSQLREQQQAAASCDVDQSSKSKSERTQCLPLLSSGGPQPKVQPNRHAHHIMGYVSQWGGMDVGSGMLFSAESIDGLLHQLGGLRFRAECNLVPPHPWAHAYLNQQCRQKAAANNDRNANDTVEVSNIVNSPNPKTKCPVGTAVSTAAVGGEIQSHYDRIIHTVPPFYNYPPSMTEELKRLSGIEIGENEDEEDLHQLSKELLRSCYRQSFHVAFGSNNNDQSYSLLNNPITSFLGMGKYRHNNQQSRHSQRMAVPLLGAGCRDFPKDVALEVAALESASWLLSEPKEEDHATESELVVAFGLLESEDAEALANSIEEIIQLRDAATTD</sequence>
<name>A0AAD8YDC7_9STRA</name>
<evidence type="ECO:0000259" key="2">
    <source>
        <dbReference type="PROSITE" id="PS51154"/>
    </source>
</evidence>
<dbReference type="InterPro" id="IPR043472">
    <property type="entry name" value="Macro_dom-like"/>
</dbReference>
<dbReference type="PROSITE" id="PS51154">
    <property type="entry name" value="MACRO"/>
    <property type="match status" value="1"/>
</dbReference>
<protein>
    <recommendedName>
        <fullName evidence="2">Macro domain-containing protein</fullName>
    </recommendedName>
</protein>
<comment type="caution">
    <text evidence="3">The sequence shown here is derived from an EMBL/GenBank/DDBJ whole genome shotgun (WGS) entry which is preliminary data.</text>
</comment>
<keyword evidence="4" id="KW-1185">Reference proteome</keyword>
<proteinExistence type="predicted"/>
<dbReference type="Proteomes" id="UP001224775">
    <property type="component" value="Unassembled WGS sequence"/>
</dbReference>
<feature type="domain" description="Macro" evidence="2">
    <location>
        <begin position="1"/>
        <end position="330"/>
    </location>
</feature>
<dbReference type="Gene3D" id="3.40.220.10">
    <property type="entry name" value="Leucine Aminopeptidase, subunit E, domain 1"/>
    <property type="match status" value="1"/>
</dbReference>
<gene>
    <name evidence="3" type="ORF">QTG54_004932</name>
</gene>
<dbReference type="PANTHER" id="PTHR11106:SF27">
    <property type="entry name" value="MACRO DOMAIN-CONTAINING PROTEIN"/>
    <property type="match status" value="1"/>
</dbReference>
<evidence type="ECO:0000256" key="1">
    <source>
        <dbReference type="SAM" id="MobiDB-lite"/>
    </source>
</evidence>
<dbReference type="AlphaFoldDB" id="A0AAD8YDC7"/>
<evidence type="ECO:0000313" key="3">
    <source>
        <dbReference type="EMBL" id="KAK1744399.1"/>
    </source>
</evidence>
<dbReference type="EMBL" id="JATAAI010000007">
    <property type="protein sequence ID" value="KAK1744399.1"/>
    <property type="molecule type" value="Genomic_DNA"/>
</dbReference>
<dbReference type="InterPro" id="IPR002589">
    <property type="entry name" value="Macro_dom"/>
</dbReference>
<evidence type="ECO:0000313" key="4">
    <source>
        <dbReference type="Proteomes" id="UP001224775"/>
    </source>
</evidence>
<organism evidence="3 4">
    <name type="scientific">Skeletonema marinoi</name>
    <dbReference type="NCBI Taxonomy" id="267567"/>
    <lineage>
        <taxon>Eukaryota</taxon>
        <taxon>Sar</taxon>
        <taxon>Stramenopiles</taxon>
        <taxon>Ochrophyta</taxon>
        <taxon>Bacillariophyta</taxon>
        <taxon>Coscinodiscophyceae</taxon>
        <taxon>Thalassiosirophycidae</taxon>
        <taxon>Thalassiosirales</taxon>
        <taxon>Skeletonemataceae</taxon>
        <taxon>Skeletonema</taxon>
        <taxon>Skeletonema marinoi-dohrnii complex</taxon>
    </lineage>
</organism>
<feature type="region of interest" description="Disordered" evidence="1">
    <location>
        <begin position="20"/>
        <end position="54"/>
    </location>
</feature>
<dbReference type="SUPFAM" id="SSF52949">
    <property type="entry name" value="Macro domain-like"/>
    <property type="match status" value="1"/>
</dbReference>
<reference evidence="3" key="1">
    <citation type="submission" date="2023-06" db="EMBL/GenBank/DDBJ databases">
        <title>Survivors Of The Sea: Transcriptome response of Skeletonema marinoi to long-term dormancy.</title>
        <authorList>
            <person name="Pinder M.I.M."/>
            <person name="Kourtchenko O."/>
            <person name="Robertson E.K."/>
            <person name="Larsson T."/>
            <person name="Maumus F."/>
            <person name="Osuna-Cruz C.M."/>
            <person name="Vancaester E."/>
            <person name="Stenow R."/>
            <person name="Vandepoele K."/>
            <person name="Ploug H."/>
            <person name="Bruchert V."/>
            <person name="Godhe A."/>
            <person name="Topel M."/>
        </authorList>
    </citation>
    <scope>NUCLEOTIDE SEQUENCE</scope>
    <source>
        <strain evidence="3">R05AC</strain>
    </source>
</reference>